<proteinExistence type="predicted"/>
<evidence type="ECO:0000313" key="2">
    <source>
        <dbReference type="Proteomes" id="UP000722989"/>
    </source>
</evidence>
<dbReference type="InterPro" id="IPR050509">
    <property type="entry name" value="CoA-transferase_III"/>
</dbReference>
<evidence type="ECO:0000313" key="1">
    <source>
        <dbReference type="EMBL" id="NJC72108.1"/>
    </source>
</evidence>
<accession>A0ABX0Y226</accession>
<protein>
    <submittedName>
        <fullName evidence="1">Carnitine dehydratase</fullName>
    </submittedName>
</protein>
<dbReference type="Gene3D" id="3.40.50.10540">
    <property type="entry name" value="Crotonobetainyl-coa:carnitine coa-transferase, domain 1"/>
    <property type="match status" value="1"/>
</dbReference>
<dbReference type="EMBL" id="JAATVY010000016">
    <property type="protein sequence ID" value="NJC72108.1"/>
    <property type="molecule type" value="Genomic_DNA"/>
</dbReference>
<dbReference type="Proteomes" id="UP000722989">
    <property type="component" value="Unassembled WGS sequence"/>
</dbReference>
<dbReference type="PANTHER" id="PTHR48228">
    <property type="entry name" value="SUCCINYL-COA--D-CITRAMALATE COA-TRANSFERASE"/>
    <property type="match status" value="1"/>
</dbReference>
<organism evidence="1 2">
    <name type="scientific">Planosporangium thailandense</name>
    <dbReference type="NCBI Taxonomy" id="765197"/>
    <lineage>
        <taxon>Bacteria</taxon>
        <taxon>Bacillati</taxon>
        <taxon>Actinomycetota</taxon>
        <taxon>Actinomycetes</taxon>
        <taxon>Micromonosporales</taxon>
        <taxon>Micromonosporaceae</taxon>
        <taxon>Planosporangium</taxon>
    </lineage>
</organism>
<name>A0ABX0Y226_9ACTN</name>
<reference evidence="1 2" key="1">
    <citation type="submission" date="2020-03" db="EMBL/GenBank/DDBJ databases">
        <title>WGS of the type strain of Planosporangium spp.</title>
        <authorList>
            <person name="Thawai C."/>
        </authorList>
    </citation>
    <scope>NUCLEOTIDE SEQUENCE [LARGE SCALE GENOMIC DNA]</scope>
    <source>
        <strain evidence="1 2">TBRC 5610</strain>
    </source>
</reference>
<keyword evidence="2" id="KW-1185">Reference proteome</keyword>
<dbReference type="SUPFAM" id="SSF89796">
    <property type="entry name" value="CoA-transferase family III (CaiB/BaiF)"/>
    <property type="match status" value="2"/>
</dbReference>
<dbReference type="InterPro" id="IPR023606">
    <property type="entry name" value="CoA-Trfase_III_dom_1_sf"/>
</dbReference>
<gene>
    <name evidence="1" type="ORF">HC031_20655</name>
</gene>
<sequence>MGGLGADGPGALEISGDAPVLASAYQVDAAAAAAVAATTLTAGRLWHARGGPAPRAYVDVRHAALAFRSERYLRIDGEAPPVWADLSGDYRAADGWVRLHANYPAHRDAIVRALDVPAERARVAEAVAGRAAAAVEEAVAAAGGAAAALRTPAEWAAHPQGTAVAGLPLVEFERVGDCPARPLPAADRPLGGVRVLDLTRVIAGPVAGRTLAAYGADVLRVGADHLALVPALVVDTGFGKRFTHVDLRTEAGREALRALIRGADVLVQAFRPGALDALGFGPAECAALRPGLVYVSVSAWGQVGPWRQRRGFDSLVQLATGIAWSPAGRPVALPAQTLDHGTGWLAALAAMEGLRRRHVSGGSWHARLSLARTARWLDGLGRVGAAEPPAEPAFPQDLVSRMDSAFGVLDYLRPPGALDGYVPGWVTPPHRPGADPAAW</sequence>
<dbReference type="Pfam" id="PF02515">
    <property type="entry name" value="CoA_transf_3"/>
    <property type="match status" value="1"/>
</dbReference>
<dbReference type="InterPro" id="IPR003673">
    <property type="entry name" value="CoA-Trfase_fam_III"/>
</dbReference>
<dbReference type="PANTHER" id="PTHR48228:SF4">
    <property type="entry name" value="BLR3030 PROTEIN"/>
    <property type="match status" value="1"/>
</dbReference>
<comment type="caution">
    <text evidence="1">The sequence shown here is derived from an EMBL/GenBank/DDBJ whole genome shotgun (WGS) entry which is preliminary data.</text>
</comment>